<reference evidence="1 2" key="1">
    <citation type="submission" date="2015-06" db="EMBL/GenBank/DDBJ databases">
        <title>Improved classification and identification of acetic acid bacteria using matrix-assisted laser desorption/ionization time-of-flight mass spectrometry; Gluconobacter nephelii and Gluconobacter uchimurae are later heterotypic synonyms of Gluconobacter japonicus and Gluconobacter oxydans, respectively.</title>
        <authorList>
            <person name="Li L."/>
            <person name="Cleenwerck I."/>
            <person name="De Vuyst L."/>
            <person name="Vandamme P."/>
        </authorList>
    </citation>
    <scope>NUCLEOTIDE SEQUENCE [LARGE SCALE GENOMIC DNA]</scope>
    <source>
        <strain evidence="1 2">LMG 1764</strain>
    </source>
</reference>
<dbReference type="InterPro" id="IPR019004">
    <property type="entry name" value="YqeY/Aim41"/>
</dbReference>
<dbReference type="PANTHER" id="PTHR28055:SF1">
    <property type="entry name" value="ALTERED INHERITANCE OF MITOCHONDRIA PROTEIN 41, MITOCHONDRIAL"/>
    <property type="match status" value="1"/>
</dbReference>
<dbReference type="SUPFAM" id="SSF89095">
    <property type="entry name" value="GatB/YqeY motif"/>
    <property type="match status" value="1"/>
</dbReference>
<dbReference type="EMBL" id="LHZB01000106">
    <property type="protein sequence ID" value="KXV01841.1"/>
    <property type="molecule type" value="Genomic_DNA"/>
</dbReference>
<sequence length="151" mass="16236">MSLRKQIMDDLKTAMKAGQSETVAQIRGITAKIKDLDVAARAKSAEVTDTDIISALRSMIKSRTESATMYREGGRPELAEKEEGEIATIKSYLPPELDEATLKAGIEDAVKKTEAAGMKDMGKVMAALKERFGPDLDPAKASALVKAHLSA</sequence>
<dbReference type="RefSeq" id="WP_062494913.1">
    <property type="nucleotide sequence ID" value="NZ_LHZB01000106.1"/>
</dbReference>
<evidence type="ECO:0000313" key="1">
    <source>
        <dbReference type="EMBL" id="KXV01841.1"/>
    </source>
</evidence>
<keyword evidence="1" id="KW-0808">Transferase</keyword>
<dbReference type="GO" id="GO:0016740">
    <property type="term" value="F:transferase activity"/>
    <property type="evidence" value="ECO:0007669"/>
    <property type="project" value="UniProtKB-KW"/>
</dbReference>
<organism evidence="1 2">
    <name type="scientific">Gluconobacter potus</name>
    <dbReference type="NCBI Taxonomy" id="2724927"/>
    <lineage>
        <taxon>Bacteria</taxon>
        <taxon>Pseudomonadati</taxon>
        <taxon>Pseudomonadota</taxon>
        <taxon>Alphaproteobacteria</taxon>
        <taxon>Acetobacterales</taxon>
        <taxon>Acetobacteraceae</taxon>
        <taxon>Gluconobacter</taxon>
    </lineage>
</organism>
<dbReference type="Proteomes" id="UP000075573">
    <property type="component" value="Unassembled WGS sequence"/>
</dbReference>
<dbReference type="PATRIC" id="fig|442.7.peg.812"/>
<dbReference type="GO" id="GO:0016884">
    <property type="term" value="F:carbon-nitrogen ligase activity, with glutamine as amido-N-donor"/>
    <property type="evidence" value="ECO:0007669"/>
    <property type="project" value="InterPro"/>
</dbReference>
<dbReference type="InterPro" id="IPR042184">
    <property type="entry name" value="YqeY/Aim41_N"/>
</dbReference>
<dbReference type="PANTHER" id="PTHR28055">
    <property type="entry name" value="ALTERED INHERITANCE OF MITOCHONDRIA PROTEIN 41, MITOCHONDRIAL"/>
    <property type="match status" value="1"/>
</dbReference>
<accession>A0A149QX46</accession>
<proteinExistence type="predicted"/>
<dbReference type="AlphaFoldDB" id="A0A149QX46"/>
<dbReference type="Pfam" id="PF09424">
    <property type="entry name" value="YqeY"/>
    <property type="match status" value="1"/>
</dbReference>
<dbReference type="InterPro" id="IPR023168">
    <property type="entry name" value="GatB_Yqey_C_2"/>
</dbReference>
<gene>
    <name evidence="1" type="ORF">AD929_05175</name>
</gene>
<comment type="caution">
    <text evidence="1">The sequence shown here is derived from an EMBL/GenBank/DDBJ whole genome shotgun (WGS) entry which is preliminary data.</text>
</comment>
<dbReference type="InterPro" id="IPR003789">
    <property type="entry name" value="Asn/Gln_tRNA_amidoTrase-B-like"/>
</dbReference>
<evidence type="ECO:0000313" key="2">
    <source>
        <dbReference type="Proteomes" id="UP000075573"/>
    </source>
</evidence>
<dbReference type="Gene3D" id="1.10.10.410">
    <property type="match status" value="1"/>
</dbReference>
<name>A0A149QX46_9PROT</name>
<protein>
    <submittedName>
        <fullName evidence="1">Aspartyl-tRNA amidotransferase</fullName>
    </submittedName>
</protein>
<dbReference type="Gene3D" id="1.10.1510.10">
    <property type="entry name" value="Uncharacterised protein YqeY/AIM41 PF09424, N-terminal domain"/>
    <property type="match status" value="1"/>
</dbReference>